<dbReference type="Gene3D" id="3.40.50.2300">
    <property type="match status" value="1"/>
</dbReference>
<comment type="caution">
    <text evidence="7">The sequence shown here is derived from an EMBL/GenBank/DDBJ whole genome shotgun (WGS) entry which is preliminary data.</text>
</comment>
<dbReference type="PANTHER" id="PTHR11717:SF7">
    <property type="entry name" value="LOW MOLECULAR WEIGHT PHOSPHOTYROSINE PROTEIN PHOSPHATASE"/>
    <property type="match status" value="1"/>
</dbReference>
<dbReference type="EMBL" id="JRMQ02000013">
    <property type="protein sequence ID" value="TLE00280.1"/>
    <property type="molecule type" value="Genomic_DNA"/>
</dbReference>
<evidence type="ECO:0000313" key="8">
    <source>
        <dbReference type="Proteomes" id="UP000029707"/>
    </source>
</evidence>
<evidence type="ECO:0000256" key="3">
    <source>
        <dbReference type="ARBA" id="ARBA00022801"/>
    </source>
</evidence>
<dbReference type="SUPFAM" id="SSF52788">
    <property type="entry name" value="Phosphotyrosine protein phosphatases I"/>
    <property type="match status" value="1"/>
</dbReference>
<evidence type="ECO:0000256" key="5">
    <source>
        <dbReference type="PIRSR" id="PIRSR617867-1"/>
    </source>
</evidence>
<feature type="active site" description="Proton donor" evidence="5">
    <location>
        <position position="124"/>
    </location>
</feature>
<sequence length="175" mass="19767">MKDSIIEGILFVCLGNICRSPLAEGIARHISQKYNLNLRVDSAGTSGWHIDEPPCAGSRNIAKIHGLNIDDLRGRRVSIYSDDNFDLIIALDKQNYADLLTLGFEKQKVKKLGDFGLKGADIPDPYAYKDMEGFERIYQMIYLCVSNLLSIHYPMIESTQDSKNFADSHIIKKRL</sequence>
<feature type="domain" description="Phosphotyrosine protein phosphatase I" evidence="6">
    <location>
        <begin position="7"/>
        <end position="151"/>
    </location>
</feature>
<dbReference type="Proteomes" id="UP000029707">
    <property type="component" value="Unassembled WGS sequence"/>
</dbReference>
<feature type="active site" evidence="5">
    <location>
        <position position="19"/>
    </location>
</feature>
<proteinExistence type="inferred from homology"/>
<evidence type="ECO:0000256" key="2">
    <source>
        <dbReference type="ARBA" id="ARBA00013064"/>
    </source>
</evidence>
<dbReference type="InterPro" id="IPR036196">
    <property type="entry name" value="Ptyr_pPase_sf"/>
</dbReference>
<gene>
    <name evidence="7" type="ORF">LS65_008140</name>
</gene>
<reference evidence="7 8" key="1">
    <citation type="journal article" date="2014" name="Genome Announc.">
        <title>Draft genome sequences of eight enterohepatic helicobacter species isolated from both laboratory and wild rodents.</title>
        <authorList>
            <person name="Sheh A."/>
            <person name="Shen Z."/>
            <person name="Fox J.G."/>
        </authorList>
    </citation>
    <scope>NUCLEOTIDE SEQUENCE [LARGE SCALE GENOMIC DNA]</scope>
    <source>
        <strain evidence="7 8">MIT 01-6451</strain>
    </source>
</reference>
<name>A0A4U8TIX9_9HELI</name>
<dbReference type="PRINTS" id="PR00719">
    <property type="entry name" value="LMWPTPASE"/>
</dbReference>
<dbReference type="EC" id="3.1.3.48" evidence="2"/>
<dbReference type="InterPro" id="IPR050438">
    <property type="entry name" value="LMW_PTPase"/>
</dbReference>
<evidence type="ECO:0000256" key="4">
    <source>
        <dbReference type="ARBA" id="ARBA00022912"/>
    </source>
</evidence>
<dbReference type="Pfam" id="PF01451">
    <property type="entry name" value="LMWPc"/>
    <property type="match status" value="1"/>
</dbReference>
<dbReference type="CDD" id="cd16343">
    <property type="entry name" value="LMWPTP"/>
    <property type="match status" value="1"/>
</dbReference>
<evidence type="ECO:0000256" key="1">
    <source>
        <dbReference type="ARBA" id="ARBA00011063"/>
    </source>
</evidence>
<keyword evidence="4" id="KW-0904">Protein phosphatase</keyword>
<dbReference type="InterPro" id="IPR023485">
    <property type="entry name" value="Ptyr_pPase"/>
</dbReference>
<dbReference type="GO" id="GO:0004725">
    <property type="term" value="F:protein tyrosine phosphatase activity"/>
    <property type="evidence" value="ECO:0007669"/>
    <property type="project" value="UniProtKB-EC"/>
</dbReference>
<protein>
    <recommendedName>
        <fullName evidence="2">protein-tyrosine-phosphatase</fullName>
        <ecNumber evidence="2">3.1.3.48</ecNumber>
    </recommendedName>
</protein>
<evidence type="ECO:0000313" key="7">
    <source>
        <dbReference type="EMBL" id="TLE00280.1"/>
    </source>
</evidence>
<dbReference type="AlphaFoldDB" id="A0A4U8TIX9"/>
<keyword evidence="3" id="KW-0378">Hydrolase</keyword>
<dbReference type="InterPro" id="IPR017867">
    <property type="entry name" value="Tyr_phospatase_low_mol_wt"/>
</dbReference>
<dbReference type="OrthoDB" id="9784339at2"/>
<dbReference type="PANTHER" id="PTHR11717">
    <property type="entry name" value="LOW MOLECULAR WEIGHT PROTEIN TYROSINE PHOSPHATASE"/>
    <property type="match status" value="1"/>
</dbReference>
<accession>A0A4U8TIX9</accession>
<evidence type="ECO:0000259" key="6">
    <source>
        <dbReference type="SMART" id="SM00226"/>
    </source>
</evidence>
<organism evidence="7 8">
    <name type="scientific">Helicobacter japonicus</name>
    <dbReference type="NCBI Taxonomy" id="425400"/>
    <lineage>
        <taxon>Bacteria</taxon>
        <taxon>Pseudomonadati</taxon>
        <taxon>Campylobacterota</taxon>
        <taxon>Epsilonproteobacteria</taxon>
        <taxon>Campylobacterales</taxon>
        <taxon>Helicobacteraceae</taxon>
        <taxon>Helicobacter</taxon>
    </lineage>
</organism>
<dbReference type="RefSeq" id="WP_052060939.1">
    <property type="nucleotide sequence ID" value="NZ_CAJUDB010000015.1"/>
</dbReference>
<dbReference type="GeneID" id="82322190"/>
<comment type="similarity">
    <text evidence="1">Belongs to the low molecular weight phosphotyrosine protein phosphatase family.</text>
</comment>
<dbReference type="SMART" id="SM00226">
    <property type="entry name" value="LMWPc"/>
    <property type="match status" value="1"/>
</dbReference>
<feature type="active site" description="Nucleophile" evidence="5">
    <location>
        <position position="13"/>
    </location>
</feature>
<keyword evidence="8" id="KW-1185">Reference proteome</keyword>